<evidence type="ECO:0000259" key="10">
    <source>
        <dbReference type="Pfam" id="PF13193"/>
    </source>
</evidence>
<keyword evidence="3 8" id="KW-0436">Ligase</keyword>
<evidence type="ECO:0000256" key="8">
    <source>
        <dbReference type="RuleBase" id="RU361147"/>
    </source>
</evidence>
<dbReference type="NCBIfam" id="TIGR02188">
    <property type="entry name" value="Ac_CoA_lig_AcsA"/>
    <property type="match status" value="1"/>
</dbReference>
<comment type="catalytic activity">
    <reaction evidence="7">
        <text>propanoate + ATP + CoA = propanoyl-CoA + AMP + diphosphate</text>
        <dbReference type="Rhea" id="RHEA:20373"/>
        <dbReference type="ChEBI" id="CHEBI:17272"/>
        <dbReference type="ChEBI" id="CHEBI:30616"/>
        <dbReference type="ChEBI" id="CHEBI:33019"/>
        <dbReference type="ChEBI" id="CHEBI:57287"/>
        <dbReference type="ChEBI" id="CHEBI:57392"/>
        <dbReference type="ChEBI" id="CHEBI:456215"/>
        <dbReference type="EC" id="6.2.1.17"/>
    </reaction>
    <physiologicalReaction direction="left-to-right" evidence="7">
        <dbReference type="Rhea" id="RHEA:20374"/>
    </physiologicalReaction>
</comment>
<dbReference type="GO" id="GO:0006629">
    <property type="term" value="P:lipid metabolic process"/>
    <property type="evidence" value="ECO:0007669"/>
    <property type="project" value="UniProtKB-KW"/>
</dbReference>
<dbReference type="InterPro" id="IPR042099">
    <property type="entry name" value="ANL_N_sf"/>
</dbReference>
<dbReference type="InterPro" id="IPR020845">
    <property type="entry name" value="AMP-binding_CS"/>
</dbReference>
<dbReference type="NCBIfam" id="NF001208">
    <property type="entry name" value="PRK00174.1"/>
    <property type="match status" value="1"/>
</dbReference>
<dbReference type="InParanoid" id="A0A6J2GLD1"/>
<dbReference type="Pfam" id="PF00501">
    <property type="entry name" value="AMP-binding"/>
    <property type="match status" value="1"/>
</dbReference>
<protein>
    <recommendedName>
        <fullName evidence="8">Acetyl-coenzyme A synthetase</fullName>
        <ecNumber evidence="8">6.2.1.1</ecNumber>
    </recommendedName>
</protein>
<dbReference type="SUPFAM" id="SSF56801">
    <property type="entry name" value="Acetyl-CoA synthetase-like"/>
    <property type="match status" value="1"/>
</dbReference>
<dbReference type="InterPro" id="IPR025110">
    <property type="entry name" value="AMP-bd_C"/>
</dbReference>
<dbReference type="GO" id="GO:0050218">
    <property type="term" value="F:propionate-CoA ligase activity"/>
    <property type="evidence" value="ECO:0007669"/>
    <property type="project" value="UniProtKB-EC"/>
</dbReference>
<dbReference type="EC" id="6.2.1.1" evidence="8"/>
<dbReference type="RefSeq" id="XP_027576007.1">
    <property type="nucleotide sequence ID" value="XM_027720206.2"/>
</dbReference>
<feature type="domain" description="Acetyl-coenzyme A synthetase N-terminal" evidence="11">
    <location>
        <begin position="52"/>
        <end position="107"/>
    </location>
</feature>
<dbReference type="GO" id="GO:0003987">
    <property type="term" value="F:acetate-CoA ligase activity"/>
    <property type="evidence" value="ECO:0007669"/>
    <property type="project" value="UniProtKB-UniRule"/>
</dbReference>
<evidence type="ECO:0000256" key="5">
    <source>
        <dbReference type="ARBA" id="ARBA00022840"/>
    </source>
</evidence>
<dbReference type="PANTHER" id="PTHR24095:SF83">
    <property type="entry name" value="ACETYL-COENZYME A SYNTHETASE"/>
    <property type="match status" value="1"/>
</dbReference>
<evidence type="ECO:0000313" key="13">
    <source>
        <dbReference type="RefSeq" id="XP_027576007.1"/>
    </source>
</evidence>
<evidence type="ECO:0000256" key="4">
    <source>
        <dbReference type="ARBA" id="ARBA00022741"/>
    </source>
</evidence>
<evidence type="ECO:0000259" key="9">
    <source>
        <dbReference type="Pfam" id="PF00501"/>
    </source>
</evidence>
<dbReference type="AlphaFoldDB" id="A0A6J2GLD1"/>
<feature type="domain" description="AMP-binding enzyme C-terminal" evidence="10">
    <location>
        <begin position="557"/>
        <end position="636"/>
    </location>
</feature>
<dbReference type="Pfam" id="PF16177">
    <property type="entry name" value="ACAS_N"/>
    <property type="match status" value="1"/>
</dbReference>
<accession>A0A6J2GLD1</accession>
<dbReference type="InterPro" id="IPR011904">
    <property type="entry name" value="Ac_CoA_lig"/>
</dbReference>
<gene>
    <name evidence="13" type="primary">LOC113987460</name>
</gene>
<reference evidence="13" key="1">
    <citation type="submission" date="2025-08" db="UniProtKB">
        <authorList>
            <consortium name="RefSeq"/>
        </authorList>
    </citation>
    <scope>IDENTIFICATION</scope>
    <source>
        <tissue evidence="13">Muscle</tissue>
    </source>
</reference>
<keyword evidence="12" id="KW-1185">Reference proteome</keyword>
<dbReference type="Gene3D" id="3.30.300.30">
    <property type="match status" value="1"/>
</dbReference>
<organism evidence="12 13">
    <name type="scientific">Pipra filicauda</name>
    <name type="common">Wire-tailed manakin</name>
    <dbReference type="NCBI Taxonomy" id="649802"/>
    <lineage>
        <taxon>Eukaryota</taxon>
        <taxon>Metazoa</taxon>
        <taxon>Chordata</taxon>
        <taxon>Craniata</taxon>
        <taxon>Vertebrata</taxon>
        <taxon>Euteleostomi</taxon>
        <taxon>Archelosauria</taxon>
        <taxon>Archosauria</taxon>
        <taxon>Dinosauria</taxon>
        <taxon>Saurischia</taxon>
        <taxon>Theropoda</taxon>
        <taxon>Coelurosauria</taxon>
        <taxon>Aves</taxon>
        <taxon>Neognathae</taxon>
        <taxon>Neoaves</taxon>
        <taxon>Telluraves</taxon>
        <taxon>Australaves</taxon>
        <taxon>Passeriformes</taxon>
        <taxon>Pipridae</taxon>
        <taxon>Pipra</taxon>
    </lineage>
</organism>
<evidence type="ECO:0000256" key="2">
    <source>
        <dbReference type="ARBA" id="ARBA00006432"/>
    </source>
</evidence>
<dbReference type="PROSITE" id="PS00455">
    <property type="entry name" value="AMP_BINDING"/>
    <property type="match status" value="1"/>
</dbReference>
<dbReference type="InterPro" id="IPR000873">
    <property type="entry name" value="AMP-dep_synth/lig_dom"/>
</dbReference>
<dbReference type="PANTHER" id="PTHR24095">
    <property type="entry name" value="ACETYL-COENZYME A SYNTHETASE"/>
    <property type="match status" value="1"/>
</dbReference>
<keyword evidence="5 8" id="KW-0067">ATP-binding</keyword>
<dbReference type="CDD" id="cd05966">
    <property type="entry name" value="ACS"/>
    <property type="match status" value="1"/>
</dbReference>
<dbReference type="Pfam" id="PF13193">
    <property type="entry name" value="AMP-binding_C"/>
    <property type="match status" value="1"/>
</dbReference>
<dbReference type="FunFam" id="3.40.50.12780:FF:000001">
    <property type="entry name" value="Acetyl-coenzyme A synthetase"/>
    <property type="match status" value="1"/>
</dbReference>
<dbReference type="InterPro" id="IPR032387">
    <property type="entry name" value="ACAS_N"/>
</dbReference>
<dbReference type="InterPro" id="IPR045851">
    <property type="entry name" value="AMP-bd_C_sf"/>
</dbReference>
<evidence type="ECO:0000256" key="7">
    <source>
        <dbReference type="ARBA" id="ARBA00049004"/>
    </source>
</evidence>
<dbReference type="GO" id="GO:0016208">
    <property type="term" value="F:AMP binding"/>
    <property type="evidence" value="ECO:0007669"/>
    <property type="project" value="InterPro"/>
</dbReference>
<dbReference type="GO" id="GO:0019427">
    <property type="term" value="P:acetyl-CoA biosynthetic process from acetate"/>
    <property type="evidence" value="ECO:0007669"/>
    <property type="project" value="InterPro"/>
</dbReference>
<dbReference type="GO" id="GO:0005739">
    <property type="term" value="C:mitochondrion"/>
    <property type="evidence" value="ECO:0007669"/>
    <property type="project" value="TreeGrafter"/>
</dbReference>
<feature type="domain" description="AMP-dependent synthetase/ligase" evidence="9">
    <location>
        <begin position="109"/>
        <end position="501"/>
    </location>
</feature>
<dbReference type="Proteomes" id="UP000504627">
    <property type="component" value="Unplaced"/>
</dbReference>
<proteinExistence type="inferred from homology"/>
<evidence type="ECO:0000313" key="12">
    <source>
        <dbReference type="Proteomes" id="UP000504627"/>
    </source>
</evidence>
<evidence type="ECO:0000259" key="11">
    <source>
        <dbReference type="Pfam" id="PF16177"/>
    </source>
</evidence>
<name>A0A6J2GLD1_9PASS</name>
<evidence type="ECO:0000256" key="6">
    <source>
        <dbReference type="ARBA" id="ARBA00023098"/>
    </source>
</evidence>
<sequence>MARLLARTCCSKTLSQVPRCPLGLVAARAWSHGPLTAYMPEAITFSRLKDHQDLYKVSVDQGDAFWGALGRSRLTWITPFHSVQDCDLHQGRVSWFLGGQLNVAVNCLDRHVHAAPDKVALIWEKDEPGEEVRVTYRELLELTCRLGNTLKRQGVKRGDRVTIYMPPCPLAVASMLACARIGAVHAVVFAGFSAESLADRIRDAQSEIVITVNQGLRGGKVIELKKTVDQAVKQCPRVKRVLVSMRTTSKVPMTALDVPLEEEMMKEDACCEPAVMDSEDMLFLLYTSGSTGKPKGLVHSQAGYLLFAALTHKYVFDYQDRDIFGCVADIGWITGHSYVVYGPLCNGGTTVLFESTPVHPNPGRYWETVERLRINQFYGAPTAIRLLLRYGDEWVKKYDRSSLKVLGSVGEPINKEAWEWYFRVVGETRCPVVDTWWQTETGGICISPRPSNPGAEILPGMAMRPFFGISPTLLDDKGNVLLENNISGALCISQAWPGMARTIYNDHKRFLETYLTPYPGFFFTGDGAYRTRKGYYQLTGRLDDIINISGHRLGTAEVEDIVNHHVAVAESAVIGYPHEIKGEGAYVFVVLKKDSGYTQETLAAELQELISKKIAKYAAPDYVQVTHRLPKTRSGKIMRRVLRKIVEDKASELGDLTTLDDHEAVQQIIEGHKHLVEGQKSY</sequence>
<keyword evidence="4 8" id="KW-0547">Nucleotide-binding</keyword>
<dbReference type="Gene3D" id="3.40.50.12780">
    <property type="entry name" value="N-terminal domain of ligase-like"/>
    <property type="match status" value="1"/>
</dbReference>
<comment type="similarity">
    <text evidence="2 8">Belongs to the ATP-dependent AMP-binding enzyme family.</text>
</comment>
<evidence type="ECO:0000256" key="1">
    <source>
        <dbReference type="ARBA" id="ARBA00001884"/>
    </source>
</evidence>
<dbReference type="GO" id="GO:0005524">
    <property type="term" value="F:ATP binding"/>
    <property type="evidence" value="ECO:0007669"/>
    <property type="project" value="UniProtKB-UniRule"/>
</dbReference>
<comment type="catalytic activity">
    <reaction evidence="1">
        <text>acetate + ATP + CoA = acetyl-CoA + AMP + diphosphate</text>
        <dbReference type="Rhea" id="RHEA:23176"/>
        <dbReference type="ChEBI" id="CHEBI:30089"/>
        <dbReference type="ChEBI" id="CHEBI:30616"/>
        <dbReference type="ChEBI" id="CHEBI:33019"/>
        <dbReference type="ChEBI" id="CHEBI:57287"/>
        <dbReference type="ChEBI" id="CHEBI:57288"/>
        <dbReference type="ChEBI" id="CHEBI:456215"/>
        <dbReference type="EC" id="6.2.1.1"/>
    </reaction>
    <physiologicalReaction direction="left-to-right" evidence="1">
        <dbReference type="Rhea" id="RHEA:23177"/>
    </physiologicalReaction>
</comment>
<evidence type="ECO:0000256" key="3">
    <source>
        <dbReference type="ARBA" id="ARBA00022598"/>
    </source>
</evidence>
<keyword evidence="6" id="KW-0443">Lipid metabolism</keyword>
<dbReference type="GeneID" id="113987460"/>